<dbReference type="EMBL" id="JAUHHV010000011">
    <property type="protein sequence ID" value="KAK1407620.1"/>
    <property type="molecule type" value="Genomic_DNA"/>
</dbReference>
<dbReference type="Gene3D" id="3.60.20.10">
    <property type="entry name" value="Glutamine Phosphoribosylpyrophosphate, subunit 1, domain 1"/>
    <property type="match status" value="1"/>
</dbReference>
<name>A0AAD8JTN4_TARER</name>
<dbReference type="GO" id="GO:0005839">
    <property type="term" value="C:proteasome core complex"/>
    <property type="evidence" value="ECO:0007669"/>
    <property type="project" value="InterPro"/>
</dbReference>
<dbReference type="Pfam" id="PF00227">
    <property type="entry name" value="Proteasome"/>
    <property type="match status" value="1"/>
</dbReference>
<dbReference type="AlphaFoldDB" id="A0AAD8JTN4"/>
<evidence type="ECO:0000313" key="2">
    <source>
        <dbReference type="Proteomes" id="UP001229421"/>
    </source>
</evidence>
<dbReference type="GO" id="GO:0051603">
    <property type="term" value="P:proteolysis involved in protein catabolic process"/>
    <property type="evidence" value="ECO:0007669"/>
    <property type="project" value="InterPro"/>
</dbReference>
<proteinExistence type="predicted"/>
<dbReference type="InterPro" id="IPR029055">
    <property type="entry name" value="Ntn_hydrolases_N"/>
</dbReference>
<accession>A0AAD8JTN4</accession>
<organism evidence="1 2">
    <name type="scientific">Tagetes erecta</name>
    <name type="common">African marigold</name>
    <dbReference type="NCBI Taxonomy" id="13708"/>
    <lineage>
        <taxon>Eukaryota</taxon>
        <taxon>Viridiplantae</taxon>
        <taxon>Streptophyta</taxon>
        <taxon>Embryophyta</taxon>
        <taxon>Tracheophyta</taxon>
        <taxon>Spermatophyta</taxon>
        <taxon>Magnoliopsida</taxon>
        <taxon>eudicotyledons</taxon>
        <taxon>Gunneridae</taxon>
        <taxon>Pentapetalae</taxon>
        <taxon>asterids</taxon>
        <taxon>campanulids</taxon>
        <taxon>Asterales</taxon>
        <taxon>Asteraceae</taxon>
        <taxon>Asteroideae</taxon>
        <taxon>Heliantheae alliance</taxon>
        <taxon>Tageteae</taxon>
        <taxon>Tagetes</taxon>
    </lineage>
</organism>
<sequence>MNRFRNMLKSSIVMLQRCLKMSTEAMDVPKTEFSFDLCRRNEMLMKKALKSPGYLKTGTTIVGLIFENGVILGADTRATEVRLL</sequence>
<comment type="caution">
    <text evidence="1">The sequence shown here is derived from an EMBL/GenBank/DDBJ whole genome shotgun (WGS) entry which is preliminary data.</text>
</comment>
<keyword evidence="2" id="KW-1185">Reference proteome</keyword>
<gene>
    <name evidence="1" type="ORF">QVD17_39240</name>
</gene>
<dbReference type="Proteomes" id="UP001229421">
    <property type="component" value="Unassembled WGS sequence"/>
</dbReference>
<protein>
    <submittedName>
        <fullName evidence="1">Uncharacterized protein</fullName>
    </submittedName>
</protein>
<reference evidence="1" key="1">
    <citation type="journal article" date="2023" name="bioRxiv">
        <title>Improved chromosome-level genome assembly for marigold (Tagetes erecta).</title>
        <authorList>
            <person name="Jiang F."/>
            <person name="Yuan L."/>
            <person name="Wang S."/>
            <person name="Wang H."/>
            <person name="Xu D."/>
            <person name="Wang A."/>
            <person name="Fan W."/>
        </authorList>
    </citation>
    <scope>NUCLEOTIDE SEQUENCE</scope>
    <source>
        <strain evidence="1">WSJ</strain>
        <tissue evidence="1">Leaf</tissue>
    </source>
</reference>
<evidence type="ECO:0000313" key="1">
    <source>
        <dbReference type="EMBL" id="KAK1407620.1"/>
    </source>
</evidence>
<dbReference type="InterPro" id="IPR001353">
    <property type="entry name" value="Proteasome_sua/b"/>
</dbReference>
<dbReference type="SUPFAM" id="SSF56235">
    <property type="entry name" value="N-terminal nucleophile aminohydrolases (Ntn hydrolases)"/>
    <property type="match status" value="1"/>
</dbReference>